<keyword evidence="2" id="KW-1185">Reference proteome</keyword>
<proteinExistence type="predicted"/>
<gene>
    <name evidence="1" type="ORF">GMARGA_LOCUS32302</name>
</gene>
<evidence type="ECO:0000313" key="2">
    <source>
        <dbReference type="Proteomes" id="UP000789901"/>
    </source>
</evidence>
<name>A0ABN7WKZ3_GIGMA</name>
<sequence>MQFNCEVAAKVLQLNLAAEIQDSYDTVHLHKQIAITLDLYSQLDYVIFFKVDTDIDQRIFERLPNLKKILLKNCTITKERFLDELNFNRTFRIIRDNNQNIRDNNFNTLSSHDYLVYGWNNLTNDKIINNHKNLSSILH</sequence>
<dbReference type="EMBL" id="CAJVQB010050401">
    <property type="protein sequence ID" value="CAG8834908.1"/>
    <property type="molecule type" value="Genomic_DNA"/>
</dbReference>
<evidence type="ECO:0000313" key="1">
    <source>
        <dbReference type="EMBL" id="CAG8834908.1"/>
    </source>
</evidence>
<feature type="non-terminal residue" evidence="1">
    <location>
        <position position="139"/>
    </location>
</feature>
<protein>
    <submittedName>
        <fullName evidence="1">24102_t:CDS:1</fullName>
    </submittedName>
</protein>
<reference evidence="1 2" key="1">
    <citation type="submission" date="2021-06" db="EMBL/GenBank/DDBJ databases">
        <authorList>
            <person name="Kallberg Y."/>
            <person name="Tangrot J."/>
            <person name="Rosling A."/>
        </authorList>
    </citation>
    <scope>NUCLEOTIDE SEQUENCE [LARGE SCALE GENOMIC DNA]</scope>
    <source>
        <strain evidence="1 2">120-4 pot B 10/14</strain>
    </source>
</reference>
<organism evidence="1 2">
    <name type="scientific">Gigaspora margarita</name>
    <dbReference type="NCBI Taxonomy" id="4874"/>
    <lineage>
        <taxon>Eukaryota</taxon>
        <taxon>Fungi</taxon>
        <taxon>Fungi incertae sedis</taxon>
        <taxon>Mucoromycota</taxon>
        <taxon>Glomeromycotina</taxon>
        <taxon>Glomeromycetes</taxon>
        <taxon>Diversisporales</taxon>
        <taxon>Gigasporaceae</taxon>
        <taxon>Gigaspora</taxon>
    </lineage>
</organism>
<dbReference type="Proteomes" id="UP000789901">
    <property type="component" value="Unassembled WGS sequence"/>
</dbReference>
<comment type="caution">
    <text evidence="1">The sequence shown here is derived from an EMBL/GenBank/DDBJ whole genome shotgun (WGS) entry which is preliminary data.</text>
</comment>
<accession>A0ABN7WKZ3</accession>